<evidence type="ECO:0008006" key="5">
    <source>
        <dbReference type="Google" id="ProtNLM"/>
    </source>
</evidence>
<comment type="caution">
    <text evidence="3">The sequence shown here is derived from an EMBL/GenBank/DDBJ whole genome shotgun (WGS) entry which is preliminary data.</text>
</comment>
<feature type="signal peptide" evidence="2">
    <location>
        <begin position="1"/>
        <end position="23"/>
    </location>
</feature>
<dbReference type="PROSITE" id="PS51257">
    <property type="entry name" value="PROKAR_LIPOPROTEIN"/>
    <property type="match status" value="1"/>
</dbReference>
<organism evidence="3 4">
    <name type="scientific">Micromonospora rubida</name>
    <dbReference type="NCBI Taxonomy" id="2697657"/>
    <lineage>
        <taxon>Bacteria</taxon>
        <taxon>Bacillati</taxon>
        <taxon>Actinomycetota</taxon>
        <taxon>Actinomycetes</taxon>
        <taxon>Micromonosporales</taxon>
        <taxon>Micromonosporaceae</taxon>
        <taxon>Micromonospora</taxon>
    </lineage>
</organism>
<evidence type="ECO:0000313" key="4">
    <source>
        <dbReference type="Proteomes" id="UP001611075"/>
    </source>
</evidence>
<accession>A0ABW7SPG1</accession>
<gene>
    <name evidence="3" type="ORF">ACH4OY_20330</name>
</gene>
<name>A0ABW7SPG1_9ACTN</name>
<protein>
    <recommendedName>
        <fullName evidence="5">Lipoprotein</fullName>
    </recommendedName>
</protein>
<sequence>MRTRTRTRTSITALIAAATLALAGCGSDEAPSGTPAPGTAGASSIPAAAPPPVALLDAQAVLDKLTAADIGITKGAVQDEDSDPNNLLGRPNGYTSRASSDLPGGVKDGDKHGIDRGLVIEVFPTKADADRRSTFIQDSLKSMPILGTEYHYRAGGGAVLVRVTGKVKPSAAKKIEQAVADL</sequence>
<dbReference type="Proteomes" id="UP001611075">
    <property type="component" value="Unassembled WGS sequence"/>
</dbReference>
<evidence type="ECO:0000313" key="3">
    <source>
        <dbReference type="EMBL" id="MFI0795010.1"/>
    </source>
</evidence>
<feature type="chain" id="PRO_5047464005" description="Lipoprotein" evidence="2">
    <location>
        <begin position="24"/>
        <end position="182"/>
    </location>
</feature>
<proteinExistence type="predicted"/>
<keyword evidence="2" id="KW-0732">Signal</keyword>
<evidence type="ECO:0000256" key="1">
    <source>
        <dbReference type="SAM" id="MobiDB-lite"/>
    </source>
</evidence>
<reference evidence="3 4" key="1">
    <citation type="submission" date="2024-10" db="EMBL/GenBank/DDBJ databases">
        <title>The Natural Products Discovery Center: Release of the First 8490 Sequenced Strains for Exploring Actinobacteria Biosynthetic Diversity.</title>
        <authorList>
            <person name="Kalkreuter E."/>
            <person name="Kautsar S.A."/>
            <person name="Yang D."/>
            <person name="Bader C.D."/>
            <person name="Teijaro C.N."/>
            <person name="Fluegel L."/>
            <person name="Davis C.M."/>
            <person name="Simpson J.R."/>
            <person name="Lauterbach L."/>
            <person name="Steele A.D."/>
            <person name="Gui C."/>
            <person name="Meng S."/>
            <person name="Li G."/>
            <person name="Viehrig K."/>
            <person name="Ye F."/>
            <person name="Su P."/>
            <person name="Kiefer A.F."/>
            <person name="Nichols A."/>
            <person name="Cepeda A.J."/>
            <person name="Yan W."/>
            <person name="Fan B."/>
            <person name="Jiang Y."/>
            <person name="Adhikari A."/>
            <person name="Zheng C.-J."/>
            <person name="Schuster L."/>
            <person name="Cowan T.M."/>
            <person name="Smanski M.J."/>
            <person name="Chevrette M.G."/>
            <person name="De Carvalho L.P.S."/>
            <person name="Shen B."/>
        </authorList>
    </citation>
    <scope>NUCLEOTIDE SEQUENCE [LARGE SCALE GENOMIC DNA]</scope>
    <source>
        <strain evidence="3 4">NPDC021253</strain>
    </source>
</reference>
<dbReference type="RefSeq" id="WP_396681841.1">
    <property type="nucleotide sequence ID" value="NZ_JBIRPU010000014.1"/>
</dbReference>
<keyword evidence="4" id="KW-1185">Reference proteome</keyword>
<evidence type="ECO:0000256" key="2">
    <source>
        <dbReference type="SAM" id="SignalP"/>
    </source>
</evidence>
<feature type="compositionally biased region" description="Low complexity" evidence="1">
    <location>
        <begin position="35"/>
        <end position="45"/>
    </location>
</feature>
<feature type="region of interest" description="Disordered" evidence="1">
    <location>
        <begin position="76"/>
        <end position="110"/>
    </location>
</feature>
<dbReference type="EMBL" id="JBIRPU010000014">
    <property type="protein sequence ID" value="MFI0795010.1"/>
    <property type="molecule type" value="Genomic_DNA"/>
</dbReference>
<feature type="region of interest" description="Disordered" evidence="1">
    <location>
        <begin position="26"/>
        <end position="45"/>
    </location>
</feature>